<name>A0AAE1TY70_9EUCA</name>
<feature type="coiled-coil region" evidence="11">
    <location>
        <begin position="181"/>
        <end position="244"/>
    </location>
</feature>
<gene>
    <name evidence="13" type="ORF">Pmani_024965</name>
</gene>
<evidence type="ECO:0000256" key="3">
    <source>
        <dbReference type="ARBA" id="ARBA00018623"/>
    </source>
</evidence>
<reference evidence="13" key="1">
    <citation type="submission" date="2023-11" db="EMBL/GenBank/DDBJ databases">
        <title>Genome assemblies of two species of porcelain crab, Petrolisthes cinctipes and Petrolisthes manimaculis (Anomura: Porcellanidae).</title>
        <authorList>
            <person name="Angst P."/>
        </authorList>
    </citation>
    <scope>NUCLEOTIDE SEQUENCE</scope>
    <source>
        <strain evidence="13">PB745_02</strain>
        <tissue evidence="13">Gill</tissue>
    </source>
</reference>
<dbReference type="AlphaFoldDB" id="A0AAE1TY70"/>
<keyword evidence="5" id="KW-0963">Cytoplasm</keyword>
<keyword evidence="6 11" id="KW-0175">Coiled coil</keyword>
<evidence type="ECO:0000313" key="13">
    <source>
        <dbReference type="EMBL" id="KAK4302988.1"/>
    </source>
</evidence>
<feature type="coiled-coil region" evidence="11">
    <location>
        <begin position="55"/>
        <end position="145"/>
    </location>
</feature>
<dbReference type="SUPFAM" id="SSF90257">
    <property type="entry name" value="Myosin rod fragments"/>
    <property type="match status" value="2"/>
</dbReference>
<dbReference type="EMBL" id="JAWZYT010002635">
    <property type="protein sequence ID" value="KAK4302988.1"/>
    <property type="molecule type" value="Genomic_DNA"/>
</dbReference>
<sequence length="363" mass="42169">MAIEVDNLNARVVEAETRLKSEVTKIKKKMQITITELEMSLDTTHKANIDLQKTVKKQAITLQELQAHYDELQRQLQTTLDQYGVAQRRIQGLTAEYEEARAGLEAAIRARRAAEMQYEEASARIKDLTTINVNLSNAKAKLEQELCVIAGDYDEVSKEFRLSEERLSKTTIELKRTVELLHEEQERYVKIESIKKSLEVEVKNLSIRIENIEANALASTKRMVSKLESRVHELEISFDEEQRRHQETIKILRKKERNVKELVLQCEEDHKNISILQETLDKTYEKINMYKRQLNEQESVSSTNLTRVRRFQRELEAAEERAETAECNLNMIRAKHRTLVTCQTTTMPGGETVVVKETIQQQQ</sequence>
<evidence type="ECO:0000256" key="5">
    <source>
        <dbReference type="ARBA" id="ARBA00022490"/>
    </source>
</evidence>
<comment type="similarity">
    <text evidence="2">Belongs to the paramyosin family.</text>
</comment>
<evidence type="ECO:0000256" key="8">
    <source>
        <dbReference type="ARBA" id="ARBA00023175"/>
    </source>
</evidence>
<keyword evidence="8" id="KW-0505">Motor protein</keyword>
<dbReference type="Gene3D" id="1.20.5.370">
    <property type="match status" value="1"/>
</dbReference>
<keyword evidence="9" id="KW-0514">Muscle protein</keyword>
<evidence type="ECO:0000256" key="1">
    <source>
        <dbReference type="ARBA" id="ARBA00004657"/>
    </source>
</evidence>
<evidence type="ECO:0000256" key="10">
    <source>
        <dbReference type="ARBA" id="ARBA00049580"/>
    </source>
</evidence>
<evidence type="ECO:0000259" key="12">
    <source>
        <dbReference type="Pfam" id="PF01576"/>
    </source>
</evidence>
<evidence type="ECO:0000256" key="2">
    <source>
        <dbReference type="ARBA" id="ARBA00008447"/>
    </source>
</evidence>
<dbReference type="Pfam" id="PF01576">
    <property type="entry name" value="Myosin_tail_1"/>
    <property type="match status" value="1"/>
</dbReference>
<keyword evidence="7" id="KW-0518">Myosin</keyword>
<comment type="function">
    <text evidence="10">Paramyosin is a major structural component of many thick filaments isolated from invertebrate muscles.</text>
</comment>
<feature type="coiled-coil region" evidence="11">
    <location>
        <begin position="273"/>
        <end position="335"/>
    </location>
</feature>
<dbReference type="GO" id="GO:0030016">
    <property type="term" value="C:myofibril"/>
    <property type="evidence" value="ECO:0007669"/>
    <property type="project" value="UniProtKB-SubCell"/>
</dbReference>
<dbReference type="InterPro" id="IPR014751">
    <property type="entry name" value="XRCC4-like_C"/>
</dbReference>
<dbReference type="InterPro" id="IPR002928">
    <property type="entry name" value="Myosin_tail"/>
</dbReference>
<protein>
    <recommendedName>
        <fullName evidence="3">Paramyosin</fullName>
    </recommendedName>
</protein>
<dbReference type="PANTHER" id="PTHR46349">
    <property type="entry name" value="CINGULIN-LIKE PROTEIN 1-RELATED"/>
    <property type="match status" value="1"/>
</dbReference>
<proteinExistence type="inferred from homology"/>
<evidence type="ECO:0000256" key="11">
    <source>
        <dbReference type="SAM" id="Coils"/>
    </source>
</evidence>
<dbReference type="Proteomes" id="UP001292094">
    <property type="component" value="Unassembled WGS sequence"/>
</dbReference>
<dbReference type="GO" id="GO:0016459">
    <property type="term" value="C:myosin complex"/>
    <property type="evidence" value="ECO:0007669"/>
    <property type="project" value="UniProtKB-KW"/>
</dbReference>
<evidence type="ECO:0000256" key="9">
    <source>
        <dbReference type="ARBA" id="ARBA00023179"/>
    </source>
</evidence>
<feature type="domain" description="Myosin tail" evidence="12">
    <location>
        <begin position="13"/>
        <end position="335"/>
    </location>
</feature>
<evidence type="ECO:0000256" key="6">
    <source>
        <dbReference type="ARBA" id="ARBA00023054"/>
    </source>
</evidence>
<keyword evidence="4" id="KW-0787">Thick filament</keyword>
<accession>A0AAE1TY70</accession>
<evidence type="ECO:0000256" key="4">
    <source>
        <dbReference type="ARBA" id="ARBA00022433"/>
    </source>
</evidence>
<keyword evidence="14" id="KW-1185">Reference proteome</keyword>
<comment type="caution">
    <text evidence="13">The sequence shown here is derived from an EMBL/GenBank/DDBJ whole genome shotgun (WGS) entry which is preliminary data.</text>
</comment>
<organism evidence="13 14">
    <name type="scientific">Petrolisthes manimaculis</name>
    <dbReference type="NCBI Taxonomy" id="1843537"/>
    <lineage>
        <taxon>Eukaryota</taxon>
        <taxon>Metazoa</taxon>
        <taxon>Ecdysozoa</taxon>
        <taxon>Arthropoda</taxon>
        <taxon>Crustacea</taxon>
        <taxon>Multicrustacea</taxon>
        <taxon>Malacostraca</taxon>
        <taxon>Eumalacostraca</taxon>
        <taxon>Eucarida</taxon>
        <taxon>Decapoda</taxon>
        <taxon>Pleocyemata</taxon>
        <taxon>Anomura</taxon>
        <taxon>Galatheoidea</taxon>
        <taxon>Porcellanidae</taxon>
        <taxon>Petrolisthes</taxon>
    </lineage>
</organism>
<evidence type="ECO:0000313" key="14">
    <source>
        <dbReference type="Proteomes" id="UP001292094"/>
    </source>
</evidence>
<comment type="subcellular location">
    <subcellularLocation>
        <location evidence="1">Cytoplasm</location>
        <location evidence="1">Myofibril</location>
    </subcellularLocation>
</comment>
<dbReference type="GO" id="GO:0032982">
    <property type="term" value="C:myosin filament"/>
    <property type="evidence" value="ECO:0007669"/>
    <property type="project" value="UniProtKB-KW"/>
</dbReference>
<dbReference type="PANTHER" id="PTHR46349:SF6">
    <property type="entry name" value="MYOSIN-6-LIKE"/>
    <property type="match status" value="1"/>
</dbReference>
<evidence type="ECO:0000256" key="7">
    <source>
        <dbReference type="ARBA" id="ARBA00023123"/>
    </source>
</evidence>